<protein>
    <submittedName>
        <fullName evidence="2">Uncharacterized protein</fullName>
    </submittedName>
</protein>
<sequence>MKSVFFSVNHRGMVYMGKHLILFSTNIAFFDFFCTQKTLNMTPRSNQTQNTPRPMLCIQPFHNFLDNHPHSYPFHA</sequence>
<keyword evidence="3" id="KW-1185">Reference proteome</keyword>
<reference evidence="2 3" key="2">
    <citation type="journal article" date="2014" name="J. Gen. Appl. Microbiol.">
        <title>The early diverging ascomycetous budding yeast Saitoella complicata has three histone deacetylases belonging to the Clr6, Hos2, and Rpd3 lineages.</title>
        <authorList>
            <person name="Nishida H."/>
            <person name="Matsumoto T."/>
            <person name="Kondo S."/>
            <person name="Hamamoto M."/>
            <person name="Yoshikawa H."/>
        </authorList>
    </citation>
    <scope>NUCLEOTIDE SEQUENCE [LARGE SCALE GENOMIC DNA]</scope>
    <source>
        <strain evidence="2 3">NRRL Y-17804</strain>
    </source>
</reference>
<dbReference type="Proteomes" id="UP000033140">
    <property type="component" value="Unassembled WGS sequence"/>
</dbReference>
<comment type="caution">
    <text evidence="2">The sequence shown here is derived from an EMBL/GenBank/DDBJ whole genome shotgun (WGS) entry which is preliminary data.</text>
</comment>
<dbReference type="AlphaFoldDB" id="A0A0E9N9H5"/>
<evidence type="ECO:0000256" key="1">
    <source>
        <dbReference type="SAM" id="Phobius"/>
    </source>
</evidence>
<keyword evidence="1" id="KW-1133">Transmembrane helix</keyword>
<reference evidence="2 3" key="3">
    <citation type="journal article" date="2015" name="Genome Announc.">
        <title>Draft Genome Sequence of the Archiascomycetous Yeast Saitoella complicata.</title>
        <authorList>
            <person name="Yamauchi K."/>
            <person name="Kondo S."/>
            <person name="Hamamoto M."/>
            <person name="Takahashi Y."/>
            <person name="Ogura Y."/>
            <person name="Hayashi T."/>
            <person name="Nishida H."/>
        </authorList>
    </citation>
    <scope>NUCLEOTIDE SEQUENCE [LARGE SCALE GENOMIC DNA]</scope>
    <source>
        <strain evidence="2 3">NRRL Y-17804</strain>
    </source>
</reference>
<organism evidence="2 3">
    <name type="scientific">Saitoella complicata (strain BCRC 22490 / CBS 7301 / JCM 7358 / NBRC 10748 / NRRL Y-17804)</name>
    <dbReference type="NCBI Taxonomy" id="698492"/>
    <lineage>
        <taxon>Eukaryota</taxon>
        <taxon>Fungi</taxon>
        <taxon>Dikarya</taxon>
        <taxon>Ascomycota</taxon>
        <taxon>Taphrinomycotina</taxon>
        <taxon>Taphrinomycotina incertae sedis</taxon>
        <taxon>Saitoella</taxon>
    </lineage>
</organism>
<keyword evidence="1" id="KW-0812">Transmembrane</keyword>
<feature type="transmembrane region" description="Helical" evidence="1">
    <location>
        <begin position="12"/>
        <end position="34"/>
    </location>
</feature>
<reference evidence="2 3" key="1">
    <citation type="journal article" date="2011" name="J. Gen. Appl. Microbiol.">
        <title>Draft genome sequencing of the enigmatic yeast Saitoella complicata.</title>
        <authorList>
            <person name="Nishida H."/>
            <person name="Hamamoto M."/>
            <person name="Sugiyama J."/>
        </authorList>
    </citation>
    <scope>NUCLEOTIDE SEQUENCE [LARGE SCALE GENOMIC DNA]</scope>
    <source>
        <strain evidence="2 3">NRRL Y-17804</strain>
    </source>
</reference>
<proteinExistence type="predicted"/>
<dbReference type="EMBL" id="BACD03000004">
    <property type="protein sequence ID" value="GAO46542.1"/>
    <property type="molecule type" value="Genomic_DNA"/>
</dbReference>
<keyword evidence="1" id="KW-0472">Membrane</keyword>
<evidence type="ECO:0000313" key="3">
    <source>
        <dbReference type="Proteomes" id="UP000033140"/>
    </source>
</evidence>
<accession>A0A0E9N9H5</accession>
<evidence type="ECO:0000313" key="2">
    <source>
        <dbReference type="EMBL" id="GAO46542.1"/>
    </source>
</evidence>
<gene>
    <name evidence="2" type="ORF">G7K_0772-t1</name>
</gene>
<name>A0A0E9N9H5_SAICN</name>